<sequence length="70" mass="8334">MLNFNDYMKGPDVDAHEVFDEFFGSDGITFRDMKALSELAASKYEVNLYKRLCHMPMKIRMFFAPYRRKV</sequence>
<evidence type="ECO:0000313" key="2">
    <source>
        <dbReference type="Proteomes" id="UP001597079"/>
    </source>
</evidence>
<evidence type="ECO:0000313" key="1">
    <source>
        <dbReference type="EMBL" id="MFD1678233.1"/>
    </source>
</evidence>
<accession>A0ABW4JSP0</accession>
<protein>
    <submittedName>
        <fullName evidence="1">Uncharacterized protein</fullName>
    </submittedName>
</protein>
<name>A0ABW4JSP0_9BACL</name>
<dbReference type="EMBL" id="JBHUCX010000102">
    <property type="protein sequence ID" value="MFD1678233.1"/>
    <property type="molecule type" value="Genomic_DNA"/>
</dbReference>
<dbReference type="Proteomes" id="UP001597079">
    <property type="component" value="Unassembled WGS sequence"/>
</dbReference>
<proteinExistence type="predicted"/>
<reference evidence="2" key="1">
    <citation type="journal article" date="2019" name="Int. J. Syst. Evol. Microbiol.">
        <title>The Global Catalogue of Microorganisms (GCM) 10K type strain sequencing project: providing services to taxonomists for standard genome sequencing and annotation.</title>
        <authorList>
            <consortium name="The Broad Institute Genomics Platform"/>
            <consortium name="The Broad Institute Genome Sequencing Center for Infectious Disease"/>
            <person name="Wu L."/>
            <person name="Ma J."/>
        </authorList>
    </citation>
    <scope>NUCLEOTIDE SEQUENCE [LARGE SCALE GENOMIC DNA]</scope>
    <source>
        <strain evidence="2">CGMCC 1.12286</strain>
    </source>
</reference>
<comment type="caution">
    <text evidence="1">The sequence shown here is derived from an EMBL/GenBank/DDBJ whole genome shotgun (WGS) entry which is preliminary data.</text>
</comment>
<dbReference type="RefSeq" id="WP_377946270.1">
    <property type="nucleotide sequence ID" value="NZ_JBHUCX010000102.1"/>
</dbReference>
<keyword evidence="2" id="KW-1185">Reference proteome</keyword>
<gene>
    <name evidence="1" type="ORF">ACFSB2_26560</name>
</gene>
<organism evidence="1 2">
    <name type="scientific">Alicyclobacillus fodiniaquatilis</name>
    <dbReference type="NCBI Taxonomy" id="1661150"/>
    <lineage>
        <taxon>Bacteria</taxon>
        <taxon>Bacillati</taxon>
        <taxon>Bacillota</taxon>
        <taxon>Bacilli</taxon>
        <taxon>Bacillales</taxon>
        <taxon>Alicyclobacillaceae</taxon>
        <taxon>Alicyclobacillus</taxon>
    </lineage>
</organism>